<protein>
    <submittedName>
        <fullName evidence="1">PGDYG protein</fullName>
    </submittedName>
</protein>
<reference evidence="1" key="1">
    <citation type="journal article" date="2021" name="Proc. Natl. Acad. Sci. U.S.A.">
        <title>A Catalog of Tens of Thousands of Viruses from Human Metagenomes Reveals Hidden Associations with Chronic Diseases.</title>
        <authorList>
            <person name="Tisza M.J."/>
            <person name="Buck C.B."/>
        </authorList>
    </citation>
    <scope>NUCLEOTIDE SEQUENCE</scope>
    <source>
        <strain evidence="1">CtmIh35</strain>
    </source>
</reference>
<accession>A0A8S5T983</accession>
<evidence type="ECO:0000313" key="1">
    <source>
        <dbReference type="EMBL" id="DAF59579.1"/>
    </source>
</evidence>
<proteinExistence type="predicted"/>
<sequence>MRYRKKPVVVDAFQYDGDLMHSNGEWSCPDWAKDAFQSGTLYYDSPSGEEPPTELYIETLEGRHHVSVGDYIIRGVAGELYPCKPDIFEQTYEVVEE</sequence>
<name>A0A8S5T983_9CAUD</name>
<dbReference type="EMBL" id="BK032772">
    <property type="protein sequence ID" value="DAF59579.1"/>
    <property type="molecule type" value="Genomic_DNA"/>
</dbReference>
<organism evidence="1">
    <name type="scientific">Siphoviridae sp. ctmIh35</name>
    <dbReference type="NCBI Taxonomy" id="2827932"/>
    <lineage>
        <taxon>Viruses</taxon>
        <taxon>Duplodnaviria</taxon>
        <taxon>Heunggongvirae</taxon>
        <taxon>Uroviricota</taxon>
        <taxon>Caudoviricetes</taxon>
    </lineage>
</organism>